<reference evidence="11" key="1">
    <citation type="submission" date="2025-08" db="UniProtKB">
        <authorList>
            <consortium name="Ensembl"/>
        </authorList>
    </citation>
    <scope>IDENTIFICATION</scope>
</reference>
<dbReference type="SUPFAM" id="SSF48726">
    <property type="entry name" value="Immunoglobulin"/>
    <property type="match status" value="1"/>
</dbReference>
<dbReference type="Ensembl" id="ENSVKKT00000013149.1">
    <property type="protein sequence ID" value="ENSVKKP00000012841.1"/>
    <property type="gene ID" value="ENSVKKG00000008891.1"/>
</dbReference>
<dbReference type="PANTHER" id="PTHR16675:SF242">
    <property type="entry name" value="MAJOR HISTOCOMPATIBILITY COMPLEX CLASS I-RELATED GENE PROTEIN"/>
    <property type="match status" value="1"/>
</dbReference>
<evidence type="ECO:0000313" key="12">
    <source>
        <dbReference type="Proteomes" id="UP000694545"/>
    </source>
</evidence>
<evidence type="ECO:0000256" key="3">
    <source>
        <dbReference type="ARBA" id="ARBA00022692"/>
    </source>
</evidence>
<evidence type="ECO:0000256" key="5">
    <source>
        <dbReference type="ARBA" id="ARBA00022859"/>
    </source>
</evidence>
<keyword evidence="5" id="KW-0391">Immunity</keyword>
<dbReference type="Gene3D" id="2.60.40.10">
    <property type="entry name" value="Immunoglobulins"/>
    <property type="match status" value="1"/>
</dbReference>
<reference evidence="11" key="2">
    <citation type="submission" date="2025-09" db="UniProtKB">
        <authorList>
            <consortium name="Ensembl"/>
        </authorList>
    </citation>
    <scope>IDENTIFICATION</scope>
</reference>
<keyword evidence="9" id="KW-0325">Glycoprotein</keyword>
<evidence type="ECO:0000259" key="10">
    <source>
        <dbReference type="PROSITE" id="PS50835"/>
    </source>
</evidence>
<keyword evidence="12" id="KW-1185">Reference proteome</keyword>
<dbReference type="FunFam" id="2.60.40.10:FF:000204">
    <property type="entry name" value="Major histocompatibility complex, class I-related protein"/>
    <property type="match status" value="1"/>
</dbReference>
<accession>A0A8D2JIY5</accession>
<dbReference type="PANTHER" id="PTHR16675">
    <property type="entry name" value="MHC CLASS I-RELATED"/>
    <property type="match status" value="1"/>
</dbReference>
<dbReference type="InterPro" id="IPR036179">
    <property type="entry name" value="Ig-like_dom_sf"/>
</dbReference>
<keyword evidence="3" id="KW-0812">Transmembrane</keyword>
<evidence type="ECO:0000256" key="6">
    <source>
        <dbReference type="ARBA" id="ARBA00022989"/>
    </source>
</evidence>
<evidence type="ECO:0000256" key="4">
    <source>
        <dbReference type="ARBA" id="ARBA00022729"/>
    </source>
</evidence>
<keyword evidence="8" id="KW-1015">Disulfide bond</keyword>
<dbReference type="SMART" id="SM00407">
    <property type="entry name" value="IGc1"/>
    <property type="match status" value="1"/>
</dbReference>
<keyword evidence="7" id="KW-0472">Membrane</keyword>
<dbReference type="InterPro" id="IPR013783">
    <property type="entry name" value="Ig-like_fold"/>
</dbReference>
<dbReference type="GO" id="GO:0002474">
    <property type="term" value="P:antigen processing and presentation of peptide antigen via MHC class I"/>
    <property type="evidence" value="ECO:0007669"/>
    <property type="project" value="UniProtKB-KW"/>
</dbReference>
<dbReference type="PROSITE" id="PS50835">
    <property type="entry name" value="IG_LIKE"/>
    <property type="match status" value="1"/>
</dbReference>
<dbReference type="CDD" id="cd07698">
    <property type="entry name" value="IgC1_MHC_I_alpha3"/>
    <property type="match status" value="1"/>
</dbReference>
<dbReference type="GO" id="GO:0042612">
    <property type="term" value="C:MHC class I protein complex"/>
    <property type="evidence" value="ECO:0007669"/>
    <property type="project" value="UniProtKB-KW"/>
</dbReference>
<evidence type="ECO:0000256" key="9">
    <source>
        <dbReference type="ARBA" id="ARBA00023180"/>
    </source>
</evidence>
<proteinExistence type="predicted"/>
<sequence>ANGGGSALDRDRAARLEAVGRVPLLRATDGQTGAWEKNSLMFKRSSPRPMLDRLCVNTAVGAFAEPPKMKLTRKAGQDDTETLPCWAHGFYPREIDMAWTRDGEVWLPDTFRGVLAPNSDGTYHAWVGIRIDPAERGRFRCRCRVKHDGLQNTLDKAWNEFEVASSGQKVTALAVGIFNTPLVPLSGSQLLKCLIERNVFGWCWKEINVASGNSLGSLFH</sequence>
<protein>
    <recommendedName>
        <fullName evidence="10">Ig-like domain-containing protein</fullName>
    </recommendedName>
</protein>
<keyword evidence="6" id="KW-1133">Transmembrane helix</keyword>
<dbReference type="Proteomes" id="UP000694545">
    <property type="component" value="Unplaced"/>
</dbReference>
<keyword evidence="2" id="KW-0490">MHC I</keyword>
<dbReference type="GO" id="GO:0005615">
    <property type="term" value="C:extracellular space"/>
    <property type="evidence" value="ECO:0007669"/>
    <property type="project" value="TreeGrafter"/>
</dbReference>
<dbReference type="AlphaFoldDB" id="A0A8D2JIY5"/>
<dbReference type="InterPro" id="IPR050208">
    <property type="entry name" value="MHC_class-I_related"/>
</dbReference>
<evidence type="ECO:0000256" key="8">
    <source>
        <dbReference type="ARBA" id="ARBA00023157"/>
    </source>
</evidence>
<evidence type="ECO:0000313" key="11">
    <source>
        <dbReference type="Ensembl" id="ENSVKKP00000012841.1"/>
    </source>
</evidence>
<dbReference type="GO" id="GO:0009897">
    <property type="term" value="C:external side of plasma membrane"/>
    <property type="evidence" value="ECO:0007669"/>
    <property type="project" value="TreeGrafter"/>
</dbReference>
<dbReference type="GO" id="GO:0006955">
    <property type="term" value="P:immune response"/>
    <property type="evidence" value="ECO:0007669"/>
    <property type="project" value="TreeGrafter"/>
</dbReference>
<dbReference type="InterPro" id="IPR003597">
    <property type="entry name" value="Ig_C1-set"/>
</dbReference>
<dbReference type="InterPro" id="IPR007110">
    <property type="entry name" value="Ig-like_dom"/>
</dbReference>
<organism evidence="11 12">
    <name type="scientific">Varanus komodoensis</name>
    <name type="common">Komodo dragon</name>
    <dbReference type="NCBI Taxonomy" id="61221"/>
    <lineage>
        <taxon>Eukaryota</taxon>
        <taxon>Metazoa</taxon>
        <taxon>Chordata</taxon>
        <taxon>Craniata</taxon>
        <taxon>Vertebrata</taxon>
        <taxon>Euteleostomi</taxon>
        <taxon>Lepidosauria</taxon>
        <taxon>Squamata</taxon>
        <taxon>Bifurcata</taxon>
        <taxon>Unidentata</taxon>
        <taxon>Episquamata</taxon>
        <taxon>Toxicofera</taxon>
        <taxon>Anguimorpha</taxon>
        <taxon>Paleoanguimorpha</taxon>
        <taxon>Varanoidea</taxon>
        <taxon>Varanidae</taxon>
        <taxon>Varanus</taxon>
    </lineage>
</organism>
<name>A0A8D2JIY5_VARKO</name>
<evidence type="ECO:0000256" key="2">
    <source>
        <dbReference type="ARBA" id="ARBA00022451"/>
    </source>
</evidence>
<feature type="domain" description="Ig-like" evidence="10">
    <location>
        <begin position="67"/>
        <end position="142"/>
    </location>
</feature>
<keyword evidence="4" id="KW-0732">Signal</keyword>
<comment type="subcellular location">
    <subcellularLocation>
        <location evidence="1">Membrane</location>
        <topology evidence="1">Single-pass type I membrane protein</topology>
    </subcellularLocation>
</comment>
<evidence type="ECO:0000256" key="1">
    <source>
        <dbReference type="ARBA" id="ARBA00004479"/>
    </source>
</evidence>
<evidence type="ECO:0000256" key="7">
    <source>
        <dbReference type="ARBA" id="ARBA00023136"/>
    </source>
</evidence>
<dbReference type="Pfam" id="PF07654">
    <property type="entry name" value="C1-set"/>
    <property type="match status" value="1"/>
</dbReference>